<comment type="caution">
    <text evidence="1">The sequence shown here is derived from an EMBL/GenBank/DDBJ whole genome shotgun (WGS) entry which is preliminary data.</text>
</comment>
<organism evidence="1 2">
    <name type="scientific">Nonomuraea monospora</name>
    <dbReference type="NCBI Taxonomy" id="568818"/>
    <lineage>
        <taxon>Bacteria</taxon>
        <taxon>Bacillati</taxon>
        <taxon>Actinomycetota</taxon>
        <taxon>Actinomycetes</taxon>
        <taxon>Streptosporangiales</taxon>
        <taxon>Streptosporangiaceae</taxon>
        <taxon>Nonomuraea</taxon>
    </lineage>
</organism>
<dbReference type="EMBL" id="BAAAQX010000007">
    <property type="protein sequence ID" value="GAA2207745.1"/>
    <property type="molecule type" value="Genomic_DNA"/>
</dbReference>
<dbReference type="Proteomes" id="UP001499843">
    <property type="component" value="Unassembled WGS sequence"/>
</dbReference>
<gene>
    <name evidence="1" type="ORF">GCM10009850_032030</name>
</gene>
<evidence type="ECO:0000313" key="2">
    <source>
        <dbReference type="Proteomes" id="UP001499843"/>
    </source>
</evidence>
<protein>
    <recommendedName>
        <fullName evidence="3">Secreted protein</fullName>
    </recommendedName>
</protein>
<sequence length="165" mass="18177">MHETHDNIGHRTMARALALLAALVMALTCVIAGTGAAQADARETFPPAPEGAQARNAAAVSPGISPAARRTYHANPGDPWNCPLGNLCTAVWDNTTGNWKAFDLYTCHRYALSHWEGYGEYTNNQTGNVTSFFYGQFLEEKARFTPDYPIVHGVDWSPIWHIRNC</sequence>
<evidence type="ECO:0008006" key="3">
    <source>
        <dbReference type="Google" id="ProtNLM"/>
    </source>
</evidence>
<name>A0ABN3CG53_9ACTN</name>
<keyword evidence="2" id="KW-1185">Reference proteome</keyword>
<reference evidence="1 2" key="1">
    <citation type="journal article" date="2019" name="Int. J. Syst. Evol. Microbiol.">
        <title>The Global Catalogue of Microorganisms (GCM) 10K type strain sequencing project: providing services to taxonomists for standard genome sequencing and annotation.</title>
        <authorList>
            <consortium name="The Broad Institute Genomics Platform"/>
            <consortium name="The Broad Institute Genome Sequencing Center for Infectious Disease"/>
            <person name="Wu L."/>
            <person name="Ma J."/>
        </authorList>
    </citation>
    <scope>NUCLEOTIDE SEQUENCE [LARGE SCALE GENOMIC DNA]</scope>
    <source>
        <strain evidence="1 2">JCM 16114</strain>
    </source>
</reference>
<accession>A0ABN3CG53</accession>
<dbReference type="RefSeq" id="WP_344475235.1">
    <property type="nucleotide sequence ID" value="NZ_BAAAQX010000007.1"/>
</dbReference>
<proteinExistence type="predicted"/>
<evidence type="ECO:0000313" key="1">
    <source>
        <dbReference type="EMBL" id="GAA2207745.1"/>
    </source>
</evidence>